<evidence type="ECO:0000313" key="8">
    <source>
        <dbReference type="Proteomes" id="UP000241394"/>
    </source>
</evidence>
<evidence type="ECO:0000256" key="5">
    <source>
        <dbReference type="SAM" id="MobiDB-lite"/>
    </source>
</evidence>
<evidence type="ECO:0000313" key="7">
    <source>
        <dbReference type="EMBL" id="PSS19727.1"/>
    </source>
</evidence>
<comment type="subcellular location">
    <subcellularLocation>
        <location evidence="2">Cytoplasm</location>
    </subcellularLocation>
    <subcellularLocation>
        <location evidence="1">Nucleus</location>
    </subcellularLocation>
</comment>
<name>A0A2R6R3B8_ACTCC</name>
<feature type="compositionally biased region" description="Basic and acidic residues" evidence="5">
    <location>
        <begin position="1"/>
        <end position="11"/>
    </location>
</feature>
<protein>
    <submittedName>
        <fullName evidence="7">MFP1 attachment factor like</fullName>
    </submittedName>
</protein>
<dbReference type="GO" id="GO:0005737">
    <property type="term" value="C:cytoplasm"/>
    <property type="evidence" value="ECO:0007669"/>
    <property type="project" value="UniProtKB-SubCell"/>
</dbReference>
<feature type="region of interest" description="Disordered" evidence="5">
    <location>
        <begin position="1"/>
        <end position="48"/>
    </location>
</feature>
<dbReference type="Gene3D" id="1.10.246.200">
    <property type="entry name" value="WPP domain"/>
    <property type="match status" value="1"/>
</dbReference>
<evidence type="ECO:0000256" key="4">
    <source>
        <dbReference type="ARBA" id="ARBA00023242"/>
    </source>
</evidence>
<dbReference type="EMBL" id="NKQK01000010">
    <property type="protein sequence ID" value="PSS19727.1"/>
    <property type="molecule type" value="Genomic_DNA"/>
</dbReference>
<keyword evidence="8" id="KW-1185">Reference proteome</keyword>
<dbReference type="PANTHER" id="PTHR34362:SF1">
    <property type="entry name" value="WPP DOMAIN-CONTAINING PROTEIN 1-RELATED"/>
    <property type="match status" value="1"/>
</dbReference>
<dbReference type="InterPro" id="IPR025265">
    <property type="entry name" value="WPP_dom"/>
</dbReference>
<dbReference type="Proteomes" id="UP000241394">
    <property type="component" value="Chromosome LG10"/>
</dbReference>
<dbReference type="FunCoup" id="A0A2R6R3B8">
    <property type="interactions" value="3435"/>
</dbReference>
<dbReference type="OrthoDB" id="1927559at2759"/>
<dbReference type="AlphaFoldDB" id="A0A2R6R3B8"/>
<dbReference type="OMA" id="HQESEMV"/>
<feature type="compositionally biased region" description="Low complexity" evidence="5">
    <location>
        <begin position="131"/>
        <end position="144"/>
    </location>
</feature>
<sequence>MADQNEERNVAVEEQEPSKPPAMAETDQTPSPQHVAERTISTDKSFSVWPPTQRTREAVVNRLIETLSAPSVLSKRYGTLPADEASTTARRIEDEAFAATSASATADDDGIEILQVYSKDISKRMLEAVKSRSASGSAPDGDSAVESPAVSEEICSVEAEA</sequence>
<reference evidence="8" key="2">
    <citation type="journal article" date="2018" name="BMC Genomics">
        <title>A manually annotated Actinidia chinensis var. chinensis (kiwifruit) genome highlights the challenges associated with draft genomes and gene prediction in plants.</title>
        <authorList>
            <person name="Pilkington S.M."/>
            <person name="Crowhurst R."/>
            <person name="Hilario E."/>
            <person name="Nardozza S."/>
            <person name="Fraser L."/>
            <person name="Peng Y."/>
            <person name="Gunaseelan K."/>
            <person name="Simpson R."/>
            <person name="Tahir J."/>
            <person name="Deroles S.C."/>
            <person name="Templeton K."/>
            <person name="Luo Z."/>
            <person name="Davy M."/>
            <person name="Cheng C."/>
            <person name="McNeilage M."/>
            <person name="Scaglione D."/>
            <person name="Liu Y."/>
            <person name="Zhang Q."/>
            <person name="Datson P."/>
            <person name="De Silva N."/>
            <person name="Gardiner S.E."/>
            <person name="Bassett H."/>
            <person name="Chagne D."/>
            <person name="McCallum J."/>
            <person name="Dzierzon H."/>
            <person name="Deng C."/>
            <person name="Wang Y.Y."/>
            <person name="Barron L."/>
            <person name="Manako K."/>
            <person name="Bowen J."/>
            <person name="Foster T.M."/>
            <person name="Erridge Z.A."/>
            <person name="Tiffin H."/>
            <person name="Waite C.N."/>
            <person name="Davies K.M."/>
            <person name="Grierson E.P."/>
            <person name="Laing W.A."/>
            <person name="Kirk R."/>
            <person name="Chen X."/>
            <person name="Wood M."/>
            <person name="Montefiori M."/>
            <person name="Brummell D.A."/>
            <person name="Schwinn K.E."/>
            <person name="Catanach A."/>
            <person name="Fullerton C."/>
            <person name="Li D."/>
            <person name="Meiyalaghan S."/>
            <person name="Nieuwenhuizen N."/>
            <person name="Read N."/>
            <person name="Prakash R."/>
            <person name="Hunter D."/>
            <person name="Zhang H."/>
            <person name="McKenzie M."/>
            <person name="Knabel M."/>
            <person name="Harris A."/>
            <person name="Allan A.C."/>
            <person name="Gleave A."/>
            <person name="Chen A."/>
            <person name="Janssen B.J."/>
            <person name="Plunkett B."/>
            <person name="Ampomah-Dwamena C."/>
            <person name="Voogd C."/>
            <person name="Leif D."/>
            <person name="Lafferty D."/>
            <person name="Souleyre E.J.F."/>
            <person name="Varkonyi-Gasic E."/>
            <person name="Gambi F."/>
            <person name="Hanley J."/>
            <person name="Yao J.L."/>
            <person name="Cheung J."/>
            <person name="David K.M."/>
            <person name="Warren B."/>
            <person name="Marsh K."/>
            <person name="Snowden K.C."/>
            <person name="Lin-Wang K."/>
            <person name="Brian L."/>
            <person name="Martinez-Sanchez M."/>
            <person name="Wang M."/>
            <person name="Ileperuma N."/>
            <person name="Macnee N."/>
            <person name="Campin R."/>
            <person name="McAtee P."/>
            <person name="Drummond R.S.M."/>
            <person name="Espley R.V."/>
            <person name="Ireland H.S."/>
            <person name="Wu R."/>
            <person name="Atkinson R.G."/>
            <person name="Karunairetnam S."/>
            <person name="Bulley S."/>
            <person name="Chunkath S."/>
            <person name="Hanley Z."/>
            <person name="Storey R."/>
            <person name="Thrimawithana A.H."/>
            <person name="Thomson S."/>
            <person name="David C."/>
            <person name="Testolin R."/>
            <person name="Huang H."/>
            <person name="Hellens R.P."/>
            <person name="Schaffer R.J."/>
        </authorList>
    </citation>
    <scope>NUCLEOTIDE SEQUENCE [LARGE SCALE GENOMIC DNA]</scope>
    <source>
        <strain evidence="8">cv. Red5</strain>
    </source>
</reference>
<evidence type="ECO:0000256" key="3">
    <source>
        <dbReference type="ARBA" id="ARBA00022490"/>
    </source>
</evidence>
<dbReference type="Gramene" id="PSS19727">
    <property type="protein sequence ID" value="PSS19727"/>
    <property type="gene ID" value="CEY00_Acc11761"/>
</dbReference>
<evidence type="ECO:0000259" key="6">
    <source>
        <dbReference type="Pfam" id="PF13943"/>
    </source>
</evidence>
<dbReference type="GO" id="GO:0000278">
    <property type="term" value="P:mitotic cell cycle"/>
    <property type="evidence" value="ECO:0007669"/>
    <property type="project" value="InterPro"/>
</dbReference>
<keyword evidence="3" id="KW-0963">Cytoplasm</keyword>
<gene>
    <name evidence="7" type="ORF">CEY00_Acc11761</name>
</gene>
<comment type="caution">
    <text evidence="7">The sequence shown here is derived from an EMBL/GenBank/DDBJ whole genome shotgun (WGS) entry which is preliminary data.</text>
</comment>
<evidence type="ECO:0000256" key="1">
    <source>
        <dbReference type="ARBA" id="ARBA00004123"/>
    </source>
</evidence>
<proteinExistence type="predicted"/>
<keyword evidence="4" id="KW-0539">Nucleus</keyword>
<dbReference type="Pfam" id="PF13943">
    <property type="entry name" value="WPP"/>
    <property type="match status" value="1"/>
</dbReference>
<feature type="region of interest" description="Disordered" evidence="5">
    <location>
        <begin position="128"/>
        <end position="161"/>
    </location>
</feature>
<reference evidence="7 8" key="1">
    <citation type="submission" date="2017-07" db="EMBL/GenBank/DDBJ databases">
        <title>An improved, manually edited Actinidia chinensis var. chinensis (kiwifruit) genome highlights the challenges associated with draft genomes and gene prediction in plants.</title>
        <authorList>
            <person name="Pilkington S."/>
            <person name="Crowhurst R."/>
            <person name="Hilario E."/>
            <person name="Nardozza S."/>
            <person name="Fraser L."/>
            <person name="Peng Y."/>
            <person name="Gunaseelan K."/>
            <person name="Simpson R."/>
            <person name="Tahir J."/>
            <person name="Deroles S."/>
            <person name="Templeton K."/>
            <person name="Luo Z."/>
            <person name="Davy M."/>
            <person name="Cheng C."/>
            <person name="Mcneilage M."/>
            <person name="Scaglione D."/>
            <person name="Liu Y."/>
            <person name="Zhang Q."/>
            <person name="Datson P."/>
            <person name="De Silva N."/>
            <person name="Gardiner S."/>
            <person name="Bassett H."/>
            <person name="Chagne D."/>
            <person name="Mccallum J."/>
            <person name="Dzierzon H."/>
            <person name="Deng C."/>
            <person name="Wang Y.-Y."/>
            <person name="Barron N."/>
            <person name="Manako K."/>
            <person name="Bowen J."/>
            <person name="Foster T."/>
            <person name="Erridge Z."/>
            <person name="Tiffin H."/>
            <person name="Waite C."/>
            <person name="Davies K."/>
            <person name="Grierson E."/>
            <person name="Laing W."/>
            <person name="Kirk R."/>
            <person name="Chen X."/>
            <person name="Wood M."/>
            <person name="Montefiori M."/>
            <person name="Brummell D."/>
            <person name="Schwinn K."/>
            <person name="Catanach A."/>
            <person name="Fullerton C."/>
            <person name="Li D."/>
            <person name="Meiyalaghan S."/>
            <person name="Nieuwenhuizen N."/>
            <person name="Read N."/>
            <person name="Prakash R."/>
            <person name="Hunter D."/>
            <person name="Zhang H."/>
            <person name="Mckenzie M."/>
            <person name="Knabel M."/>
            <person name="Harris A."/>
            <person name="Allan A."/>
            <person name="Chen A."/>
            <person name="Janssen B."/>
            <person name="Plunkett B."/>
            <person name="Dwamena C."/>
            <person name="Voogd C."/>
            <person name="Leif D."/>
            <person name="Lafferty D."/>
            <person name="Souleyre E."/>
            <person name="Varkonyi-Gasic E."/>
            <person name="Gambi F."/>
            <person name="Hanley J."/>
            <person name="Yao J.-L."/>
            <person name="Cheung J."/>
            <person name="David K."/>
            <person name="Warren B."/>
            <person name="Marsh K."/>
            <person name="Snowden K."/>
            <person name="Lin-Wang K."/>
            <person name="Brian L."/>
            <person name="Martinez-Sanchez M."/>
            <person name="Wang M."/>
            <person name="Ileperuma N."/>
            <person name="Macnee N."/>
            <person name="Campin R."/>
            <person name="Mcatee P."/>
            <person name="Drummond R."/>
            <person name="Espley R."/>
            <person name="Ireland H."/>
            <person name="Wu R."/>
            <person name="Atkinson R."/>
            <person name="Karunairetnam S."/>
            <person name="Bulley S."/>
            <person name="Chunkath S."/>
            <person name="Hanley Z."/>
            <person name="Storey R."/>
            <person name="Thrimawithana A."/>
            <person name="Thomson S."/>
            <person name="David C."/>
            <person name="Testolin R."/>
        </authorList>
    </citation>
    <scope>NUCLEOTIDE SEQUENCE [LARGE SCALE GENOMIC DNA]</scope>
    <source>
        <strain evidence="8">cv. Red5</strain>
        <tissue evidence="7">Young leaf</tissue>
    </source>
</reference>
<organism evidence="7 8">
    <name type="scientific">Actinidia chinensis var. chinensis</name>
    <name type="common">Chinese soft-hair kiwi</name>
    <dbReference type="NCBI Taxonomy" id="1590841"/>
    <lineage>
        <taxon>Eukaryota</taxon>
        <taxon>Viridiplantae</taxon>
        <taxon>Streptophyta</taxon>
        <taxon>Embryophyta</taxon>
        <taxon>Tracheophyta</taxon>
        <taxon>Spermatophyta</taxon>
        <taxon>Magnoliopsida</taxon>
        <taxon>eudicotyledons</taxon>
        <taxon>Gunneridae</taxon>
        <taxon>Pentapetalae</taxon>
        <taxon>asterids</taxon>
        <taxon>Ericales</taxon>
        <taxon>Actinidiaceae</taxon>
        <taxon>Actinidia</taxon>
    </lineage>
</organism>
<dbReference type="STRING" id="1590841.A0A2R6R3B8"/>
<dbReference type="PANTHER" id="PTHR34362">
    <property type="entry name" value="WPP DOMAIN-CONTAINING PROTEIN 1-RELATED"/>
    <property type="match status" value="1"/>
</dbReference>
<accession>A0A2R6R3B8</accession>
<dbReference type="GO" id="GO:0005634">
    <property type="term" value="C:nucleus"/>
    <property type="evidence" value="ECO:0007669"/>
    <property type="project" value="UniProtKB-SubCell"/>
</dbReference>
<feature type="domain" description="WPP" evidence="6">
    <location>
        <begin position="45"/>
        <end position="137"/>
    </location>
</feature>
<evidence type="ECO:0000256" key="2">
    <source>
        <dbReference type="ARBA" id="ARBA00004496"/>
    </source>
</evidence>
<dbReference type="GO" id="GO:0048527">
    <property type="term" value="P:lateral root development"/>
    <property type="evidence" value="ECO:0007669"/>
    <property type="project" value="InterPro"/>
</dbReference>
<dbReference type="InterPro" id="IPR038214">
    <property type="entry name" value="WPP_sf"/>
</dbReference>
<dbReference type="InParanoid" id="A0A2R6R3B8"/>
<dbReference type="InterPro" id="IPR044692">
    <property type="entry name" value="WPP1/2/3"/>
</dbReference>